<dbReference type="Proteomes" id="UP000501128">
    <property type="component" value="Chromosome"/>
</dbReference>
<dbReference type="AlphaFoldDB" id="A0A7L5DV07"/>
<keyword evidence="2" id="KW-1185">Reference proteome</keyword>
<sequence>MTIKRVDYIIKSSEMFELAKEYGEVLIDSTLEDGHLKEIPIISTIVSFFSFGNSINENLFKKKLVKLLTEFAQVSPAQRTKMFEKINNSGKYENSVGETLIELVEKINSEKKPSIIGKLFKSFLEEKISYEDFLKLSHIVERCYVGDLAILPSNVKGGKVYGGFSDELVSLGVYNTDYAAAFNEALNDMEKQETHTELTEIGNLLLKYGLSQL</sequence>
<gene>
    <name evidence="1" type="ORF">HH216_13940</name>
</gene>
<proteinExistence type="predicted"/>
<evidence type="ECO:0000313" key="2">
    <source>
        <dbReference type="Proteomes" id="UP000501128"/>
    </source>
</evidence>
<accession>A0A7L5DV07</accession>
<name>A0A7L5DV07_9BACT</name>
<protein>
    <submittedName>
        <fullName evidence="1">Uncharacterized protein</fullName>
    </submittedName>
</protein>
<evidence type="ECO:0000313" key="1">
    <source>
        <dbReference type="EMBL" id="QJD79390.1"/>
    </source>
</evidence>
<reference evidence="1 2" key="1">
    <citation type="submission" date="2020-04" db="EMBL/GenBank/DDBJ databases">
        <title>Genome sequencing of novel species.</title>
        <authorList>
            <person name="Heo J."/>
            <person name="Kim S.-J."/>
            <person name="Kim J.-S."/>
            <person name="Hong S.-B."/>
            <person name="Kwon S.-W."/>
        </authorList>
    </citation>
    <scope>NUCLEOTIDE SEQUENCE [LARGE SCALE GENOMIC DNA]</scope>
    <source>
        <strain evidence="1 2">CJU-R4</strain>
    </source>
</reference>
<dbReference type="EMBL" id="CP051677">
    <property type="protein sequence ID" value="QJD79390.1"/>
    <property type="molecule type" value="Genomic_DNA"/>
</dbReference>
<dbReference type="KEGG" id="srho:HH216_13940"/>
<dbReference type="RefSeq" id="WP_169551354.1">
    <property type="nucleotide sequence ID" value="NZ_CP051677.1"/>
</dbReference>
<organism evidence="1 2">
    <name type="scientific">Spirosoma rhododendri</name>
    <dbReference type="NCBI Taxonomy" id="2728024"/>
    <lineage>
        <taxon>Bacteria</taxon>
        <taxon>Pseudomonadati</taxon>
        <taxon>Bacteroidota</taxon>
        <taxon>Cytophagia</taxon>
        <taxon>Cytophagales</taxon>
        <taxon>Cytophagaceae</taxon>
        <taxon>Spirosoma</taxon>
    </lineage>
</organism>